<accession>A0AAU7PGT3</accession>
<dbReference type="CDD" id="cd13400">
    <property type="entry name" value="LT_IagB-like"/>
    <property type="match status" value="1"/>
</dbReference>
<protein>
    <submittedName>
        <fullName evidence="2">Transglycosylase</fullName>
    </submittedName>
</protein>
<sequence length="152" mass="17207">MRLFILALLLSLFQFAHADCIADIAKQNGLKEMDLRAIIRVESTGNPKAVHHDRNGSVSYGLMQINSIHLPELRKKKIYAKDLFKACTNVQFGATLLSRNLQRSGNMDRAIAMYNPGDPRYVRKVRQAASKIRQEQVLARFAKNQPIEVADN</sequence>
<gene>
    <name evidence="2" type="ORF">SURPRISE13_055</name>
</gene>
<feature type="domain" description="Transglycosylase SLT" evidence="1">
    <location>
        <begin position="20"/>
        <end position="135"/>
    </location>
</feature>
<dbReference type="Pfam" id="PF01464">
    <property type="entry name" value="SLT"/>
    <property type="match status" value="1"/>
</dbReference>
<name>A0AAU7PGT3_9VIRU</name>
<dbReference type="EMBL" id="PP856017">
    <property type="protein sequence ID" value="XBS47694.1"/>
    <property type="molecule type" value="Genomic_DNA"/>
</dbReference>
<evidence type="ECO:0000259" key="1">
    <source>
        <dbReference type="Pfam" id="PF01464"/>
    </source>
</evidence>
<evidence type="ECO:0000313" key="2">
    <source>
        <dbReference type="EMBL" id="XBS47694.1"/>
    </source>
</evidence>
<reference evidence="2" key="1">
    <citation type="submission" date="2024-05" db="EMBL/GenBank/DDBJ databases">
        <title>Isolation and characterization of the novel Burkholderia jumbo bacteriophage Surprise13.</title>
        <authorList>
            <person name="Supina B.S.I."/>
            <person name="Dennis J."/>
        </authorList>
    </citation>
    <scope>NUCLEOTIDE SEQUENCE</scope>
</reference>
<dbReference type="InterPro" id="IPR008258">
    <property type="entry name" value="Transglycosylase_SLT_dom_1"/>
</dbReference>
<organism evidence="2">
    <name type="scientific">Burkholderia phage vB_BgluM-SURPRISE13</name>
    <dbReference type="NCBI Taxonomy" id="3159457"/>
    <lineage>
        <taxon>Viruses</taxon>
    </lineage>
</organism>
<dbReference type="Gene3D" id="1.10.530.10">
    <property type="match status" value="1"/>
</dbReference>
<dbReference type="InterPro" id="IPR023346">
    <property type="entry name" value="Lysozyme-like_dom_sf"/>
</dbReference>
<dbReference type="SUPFAM" id="SSF53955">
    <property type="entry name" value="Lysozyme-like"/>
    <property type="match status" value="1"/>
</dbReference>
<proteinExistence type="predicted"/>